<evidence type="ECO:0000313" key="2">
    <source>
        <dbReference type="Proteomes" id="UP001176961"/>
    </source>
</evidence>
<dbReference type="EMBL" id="CATQJL010000305">
    <property type="protein sequence ID" value="CAJ0601788.1"/>
    <property type="molecule type" value="Genomic_DNA"/>
</dbReference>
<evidence type="ECO:0000313" key="1">
    <source>
        <dbReference type="EMBL" id="CAJ0601788.1"/>
    </source>
</evidence>
<proteinExistence type="predicted"/>
<reference evidence="1" key="1">
    <citation type="submission" date="2023-07" db="EMBL/GenBank/DDBJ databases">
        <authorList>
            <consortium name="CYATHOMIX"/>
        </authorList>
    </citation>
    <scope>NUCLEOTIDE SEQUENCE</scope>
    <source>
        <strain evidence="1">N/A</strain>
    </source>
</reference>
<keyword evidence="2" id="KW-1185">Reference proteome</keyword>
<name>A0AA36M8P9_CYLNA</name>
<dbReference type="Proteomes" id="UP001176961">
    <property type="component" value="Unassembled WGS sequence"/>
</dbReference>
<protein>
    <submittedName>
        <fullName evidence="1">Uncharacterized protein</fullName>
    </submittedName>
</protein>
<organism evidence="1 2">
    <name type="scientific">Cylicocyclus nassatus</name>
    <name type="common">Nematode worm</name>
    <dbReference type="NCBI Taxonomy" id="53992"/>
    <lineage>
        <taxon>Eukaryota</taxon>
        <taxon>Metazoa</taxon>
        <taxon>Ecdysozoa</taxon>
        <taxon>Nematoda</taxon>
        <taxon>Chromadorea</taxon>
        <taxon>Rhabditida</taxon>
        <taxon>Rhabditina</taxon>
        <taxon>Rhabditomorpha</taxon>
        <taxon>Strongyloidea</taxon>
        <taxon>Strongylidae</taxon>
        <taxon>Cylicocyclus</taxon>
    </lineage>
</organism>
<gene>
    <name evidence="1" type="ORF">CYNAS_LOCUS13771</name>
</gene>
<sequence length="160" mass="18722">MHAIQTHARTDRNVRKIFGRDSNSFQFVQILVTQTSASQQTCTCSGKSDGKSCRLYNGKVVCICDKDLYRNGIAKQFRLLCPGWKLKYNKSLHCQLHKNVMGGWWSSYHENCYMTWITYHDHKHLPASVLVRLFEYREVDMCLENMRKRLRICAISLITP</sequence>
<accession>A0AA36M8P9</accession>
<comment type="caution">
    <text evidence="1">The sequence shown here is derived from an EMBL/GenBank/DDBJ whole genome shotgun (WGS) entry which is preliminary data.</text>
</comment>
<dbReference type="AlphaFoldDB" id="A0AA36M8P9"/>